<evidence type="ECO:0000259" key="10">
    <source>
        <dbReference type="Pfam" id="PF13090"/>
    </source>
</evidence>
<keyword evidence="1 6" id="KW-0597">Phosphoprotein</keyword>
<gene>
    <name evidence="12" type="primary">ppk1</name>
    <name evidence="6" type="synonym">ppk</name>
    <name evidence="12" type="ORF">IEO70_08765</name>
</gene>
<dbReference type="HAMAP" id="MF_00347">
    <property type="entry name" value="Polyphosphate_kinase"/>
    <property type="match status" value="1"/>
</dbReference>
<protein>
    <recommendedName>
        <fullName evidence="6 7">Polyphosphate kinase</fullName>
        <ecNumber evidence="6 7">2.7.4.1</ecNumber>
    </recommendedName>
    <alternativeName>
        <fullName evidence="6">ATP-polyphosphate phosphotransferase</fullName>
    </alternativeName>
    <alternativeName>
        <fullName evidence="6">Polyphosphoric acid kinase</fullName>
    </alternativeName>
</protein>
<evidence type="ECO:0000256" key="3">
    <source>
        <dbReference type="ARBA" id="ARBA00022741"/>
    </source>
</evidence>
<evidence type="ECO:0000313" key="12">
    <source>
        <dbReference type="EMBL" id="MBD3108457.1"/>
    </source>
</evidence>
<dbReference type="Gene3D" id="3.30.870.10">
    <property type="entry name" value="Endonuclease Chain A"/>
    <property type="match status" value="2"/>
</dbReference>
<dbReference type="AlphaFoldDB" id="A0A927HBC8"/>
<feature type="domain" description="Polyphosphate kinase N-terminal" evidence="9">
    <location>
        <begin position="18"/>
        <end position="121"/>
    </location>
</feature>
<comment type="cofactor">
    <cofactor evidence="6">
        <name>Mg(2+)</name>
        <dbReference type="ChEBI" id="CHEBI:18420"/>
    </cofactor>
</comment>
<evidence type="ECO:0000256" key="6">
    <source>
        <dbReference type="HAMAP-Rule" id="MF_00347"/>
    </source>
</evidence>
<keyword evidence="6" id="KW-0460">Magnesium</keyword>
<dbReference type="GO" id="GO:0046872">
    <property type="term" value="F:metal ion binding"/>
    <property type="evidence" value="ECO:0007669"/>
    <property type="project" value="UniProtKB-KW"/>
</dbReference>
<keyword evidence="5 6" id="KW-0067">ATP-binding</keyword>
<dbReference type="InterPro" id="IPR025198">
    <property type="entry name" value="PPK_N_dom"/>
</dbReference>
<keyword evidence="3 6" id="KW-0547">Nucleotide-binding</keyword>
<comment type="similarity">
    <text evidence="6 7">Belongs to the polyphosphate kinase 1 (PPK1) family.</text>
</comment>
<evidence type="ECO:0000256" key="1">
    <source>
        <dbReference type="ARBA" id="ARBA00022553"/>
    </source>
</evidence>
<comment type="PTM">
    <text evidence="6 7">An intermediate of this reaction is the autophosphorylated ppk in which a phosphate is covalently linked to a histidine residue through a N-P bond.</text>
</comment>
<dbReference type="Proteomes" id="UP000602076">
    <property type="component" value="Unassembled WGS sequence"/>
</dbReference>
<dbReference type="PIRSF" id="PIRSF015589">
    <property type="entry name" value="PP_kinase"/>
    <property type="match status" value="1"/>
</dbReference>
<evidence type="ECO:0000256" key="4">
    <source>
        <dbReference type="ARBA" id="ARBA00022777"/>
    </source>
</evidence>
<dbReference type="GO" id="GO:0005524">
    <property type="term" value="F:ATP binding"/>
    <property type="evidence" value="ECO:0007669"/>
    <property type="project" value="UniProtKB-KW"/>
</dbReference>
<dbReference type="Gene3D" id="1.20.58.310">
    <property type="entry name" value="Polyphosphate kinase N-terminal domain"/>
    <property type="match status" value="1"/>
</dbReference>
<dbReference type="InterPro" id="IPR036830">
    <property type="entry name" value="PP_kinase_middle_dom_sf"/>
</dbReference>
<evidence type="ECO:0000259" key="8">
    <source>
        <dbReference type="Pfam" id="PF02503"/>
    </source>
</evidence>
<dbReference type="Gene3D" id="3.30.1840.10">
    <property type="entry name" value="Polyphosphate kinase middle domain"/>
    <property type="match status" value="1"/>
</dbReference>
<dbReference type="SUPFAM" id="SSF143724">
    <property type="entry name" value="PHP14-like"/>
    <property type="match status" value="1"/>
</dbReference>
<feature type="binding site" evidence="6">
    <location>
        <position position="599"/>
    </location>
    <ligand>
        <name>ATP</name>
        <dbReference type="ChEBI" id="CHEBI:30616"/>
    </ligand>
</feature>
<sequence length="724" mass="83625">MVGKVPKGKVTHDISYTTNRELSWLKFNQRVLEQAYDENVPLYERLKFVSIFESNLDEFYMVRVGSLYDQSLIKNNRVDNKSGLTPSEQLKRIFKETIPLYKQKDEILSKLEKQLRLYNIERLKVKDLSGAGQKYVHQYFKTNILPVLSPQIVDYHHPFPHLANKSLNIILSMEREAEESIGLIPVPQLLPNILYLPGDVRFINMENIIFEYAHEVFELFEIKHKTIVSVTRNADISPEDELFDEDEDYRHHMKKILKKRKRLAPVRLEIQHGASEQLIDYLCDRLNIKKHQVFVSESPLCMSYVFELQNKFSIDTIRQITYPAFEPQPSPLVDRHESVLSQVTKRDIVLHYPYEQMEPFIRLLKEAAADPTVMSIKITIYRLANKSDIVKYLMEAVENNKDVTVLMELRARFDEANNINWAEELERAGCNVIYGFENYKVHSKICLITRLENNQVHYITQIGTGNYNEKTSKIYTDLCLMTGNEKIGKDAANFFKNMAISNLNGHYDYLLVAPINMKTTIIKLIDEEIAKAEAGETGKITMKMNSLTDRQIITKLSEASCAGVKIQLVIRGICCLVPGIPGKTENITVISIVGRFLEHSRIFCFGEGANMKMYIGSADIMTRNMEKRVEIACPIFDENVKEQINEMLEVQLNDNVKTRVMQNDGYYVKRSGAEYTAVDAQKFLMEAAIKQAAIPVNRPSEYTERSGLLRQAILRLRDRLQKTE</sequence>
<dbReference type="SUPFAM" id="SSF56024">
    <property type="entry name" value="Phospholipase D/nuclease"/>
    <property type="match status" value="2"/>
</dbReference>
<feature type="active site" description="Phosphohistidine intermediate" evidence="6">
    <location>
        <position position="442"/>
    </location>
</feature>
<feature type="binding site" evidence="6">
    <location>
        <position position="55"/>
    </location>
    <ligand>
        <name>ATP</name>
        <dbReference type="ChEBI" id="CHEBI:30616"/>
    </ligand>
</feature>
<feature type="domain" description="Polyphosphate kinase C-terminal" evidence="11">
    <location>
        <begin position="339"/>
        <end position="499"/>
    </location>
</feature>
<evidence type="ECO:0000256" key="2">
    <source>
        <dbReference type="ARBA" id="ARBA00022679"/>
    </source>
</evidence>
<keyword evidence="4 6" id="KW-0418">Kinase</keyword>
<evidence type="ECO:0000259" key="9">
    <source>
        <dbReference type="Pfam" id="PF13089"/>
    </source>
</evidence>
<dbReference type="NCBIfam" id="TIGR03705">
    <property type="entry name" value="poly_P_kin"/>
    <property type="match status" value="1"/>
</dbReference>
<dbReference type="CDD" id="cd09169">
    <property type="entry name" value="PLDc_PPK1_C2_unchar"/>
    <property type="match status" value="1"/>
</dbReference>
<feature type="domain" description="Polyphosphate kinase middle" evidence="8">
    <location>
        <begin position="133"/>
        <end position="308"/>
    </location>
</feature>
<dbReference type="InterPro" id="IPR003414">
    <property type="entry name" value="PP_kinase"/>
</dbReference>
<comment type="function">
    <text evidence="6 7">Catalyzes the reversible transfer of the terminal phosphate of ATP to form a long-chain polyphosphate (polyP).</text>
</comment>
<dbReference type="InterPro" id="IPR036832">
    <property type="entry name" value="PPK_N_dom_sf"/>
</dbReference>
<proteinExistence type="inferred from homology"/>
<name>A0A927HBC8_9BACI</name>
<reference evidence="12" key="1">
    <citation type="submission" date="2020-09" db="EMBL/GenBank/DDBJ databases">
        <title>Bacillus faecalis sp. nov., a moderately halophilic bacterium isolated from cow faeces.</title>
        <authorList>
            <person name="Jiang L."/>
            <person name="Lee J."/>
        </authorList>
    </citation>
    <scope>NUCLEOTIDE SEQUENCE</scope>
    <source>
        <strain evidence="12">AGMB 02131</strain>
    </source>
</reference>
<evidence type="ECO:0000259" key="11">
    <source>
        <dbReference type="Pfam" id="PF17941"/>
    </source>
</evidence>
<keyword evidence="13" id="KW-1185">Reference proteome</keyword>
<dbReference type="InterPro" id="IPR041108">
    <property type="entry name" value="PP_kinase_C_1"/>
</dbReference>
<dbReference type="PANTHER" id="PTHR30218:SF0">
    <property type="entry name" value="POLYPHOSPHATE KINASE"/>
    <property type="match status" value="1"/>
</dbReference>
<dbReference type="InterPro" id="IPR024953">
    <property type="entry name" value="PP_kinase_middle"/>
</dbReference>
<feature type="binding site" evidence="6">
    <location>
        <position position="382"/>
    </location>
    <ligand>
        <name>Mg(2+)</name>
        <dbReference type="ChEBI" id="CHEBI:18420"/>
    </ligand>
</feature>
<dbReference type="Pfam" id="PF17941">
    <property type="entry name" value="PP_kinase_C_1"/>
    <property type="match status" value="1"/>
</dbReference>
<dbReference type="GO" id="GO:0009358">
    <property type="term" value="C:polyphosphate kinase complex"/>
    <property type="evidence" value="ECO:0007669"/>
    <property type="project" value="InterPro"/>
</dbReference>
<keyword evidence="2 6" id="KW-0808">Transferase</keyword>
<dbReference type="EC" id="2.7.4.1" evidence="6 7"/>
<evidence type="ECO:0000313" key="13">
    <source>
        <dbReference type="Proteomes" id="UP000602076"/>
    </source>
</evidence>
<accession>A0A927HBC8</accession>
<dbReference type="SUPFAM" id="SSF140356">
    <property type="entry name" value="PPK N-terminal domain-like"/>
    <property type="match status" value="1"/>
</dbReference>
<comment type="catalytic activity">
    <reaction evidence="6 7">
        <text>[phosphate](n) + ATP = [phosphate](n+1) + ADP</text>
        <dbReference type="Rhea" id="RHEA:19573"/>
        <dbReference type="Rhea" id="RHEA-COMP:9859"/>
        <dbReference type="Rhea" id="RHEA-COMP:14280"/>
        <dbReference type="ChEBI" id="CHEBI:16838"/>
        <dbReference type="ChEBI" id="CHEBI:30616"/>
        <dbReference type="ChEBI" id="CHEBI:456216"/>
        <dbReference type="EC" id="2.7.4.1"/>
    </reaction>
</comment>
<dbReference type="Pfam" id="PF02503">
    <property type="entry name" value="PP_kinase"/>
    <property type="match status" value="1"/>
</dbReference>
<dbReference type="InterPro" id="IPR025200">
    <property type="entry name" value="PPK_C_dom2"/>
</dbReference>
<feature type="domain" description="Polyphosphate kinase C-terminal" evidence="10">
    <location>
        <begin position="510"/>
        <end position="681"/>
    </location>
</feature>
<keyword evidence="6" id="KW-0479">Metal-binding</keyword>
<dbReference type="GO" id="GO:0006799">
    <property type="term" value="P:polyphosphate biosynthetic process"/>
    <property type="evidence" value="ECO:0007669"/>
    <property type="project" value="UniProtKB-UniRule"/>
</dbReference>
<dbReference type="NCBIfam" id="NF003921">
    <property type="entry name" value="PRK05443.2-2"/>
    <property type="match status" value="1"/>
</dbReference>
<organism evidence="12 13">
    <name type="scientific">Peribacillus faecalis</name>
    <dbReference type="NCBI Taxonomy" id="2772559"/>
    <lineage>
        <taxon>Bacteria</taxon>
        <taxon>Bacillati</taxon>
        <taxon>Bacillota</taxon>
        <taxon>Bacilli</taxon>
        <taxon>Bacillales</taxon>
        <taxon>Bacillaceae</taxon>
        <taxon>Peribacillus</taxon>
    </lineage>
</organism>
<feature type="binding site" evidence="6">
    <location>
        <position position="475"/>
    </location>
    <ligand>
        <name>ATP</name>
        <dbReference type="ChEBI" id="CHEBI:30616"/>
    </ligand>
</feature>
<dbReference type="GO" id="GO:0008976">
    <property type="term" value="F:polyphosphate kinase activity"/>
    <property type="evidence" value="ECO:0007669"/>
    <property type="project" value="UniProtKB-UniRule"/>
</dbReference>
<evidence type="ECO:0000256" key="5">
    <source>
        <dbReference type="ARBA" id="ARBA00022840"/>
    </source>
</evidence>
<dbReference type="Pfam" id="PF13089">
    <property type="entry name" value="PP_kinase_N"/>
    <property type="match status" value="1"/>
</dbReference>
<dbReference type="EMBL" id="JACXSI010000018">
    <property type="protein sequence ID" value="MBD3108457.1"/>
    <property type="molecule type" value="Genomic_DNA"/>
</dbReference>
<dbReference type="PANTHER" id="PTHR30218">
    <property type="entry name" value="POLYPHOSPHATE KINASE"/>
    <property type="match status" value="1"/>
</dbReference>
<evidence type="ECO:0000256" key="7">
    <source>
        <dbReference type="RuleBase" id="RU003800"/>
    </source>
</evidence>
<dbReference type="Pfam" id="PF13090">
    <property type="entry name" value="PP_kinase_C"/>
    <property type="match status" value="1"/>
</dbReference>
<dbReference type="NCBIfam" id="NF003917">
    <property type="entry name" value="PRK05443.1-1"/>
    <property type="match status" value="1"/>
</dbReference>
<comment type="caution">
    <text evidence="12">The sequence shown here is derived from an EMBL/GenBank/DDBJ whole genome shotgun (WGS) entry which is preliminary data.</text>
</comment>
<feature type="binding site" evidence="6">
    <location>
        <position position="412"/>
    </location>
    <ligand>
        <name>Mg(2+)</name>
        <dbReference type="ChEBI" id="CHEBI:18420"/>
    </ligand>
</feature>
<feature type="binding site" evidence="6">
    <location>
        <position position="571"/>
    </location>
    <ligand>
        <name>ATP</name>
        <dbReference type="ChEBI" id="CHEBI:30616"/>
    </ligand>
</feature>